<dbReference type="RefSeq" id="XP_014158618.1">
    <property type="nucleotide sequence ID" value="XM_014303143.1"/>
</dbReference>
<name>A0A0L0G763_9EUKA</name>
<feature type="region of interest" description="Disordered" evidence="1">
    <location>
        <begin position="45"/>
        <end position="152"/>
    </location>
</feature>
<sequence>MDEADDDVLFNLDEPTSPKAKKILSELFTQVTGVVYNDGNSEQDAAKAEMSTKNVGLEGKAKKSIATKASPGKSAQPDKKYLNTKQGSSDKSRGIGGEPANELAKATQVAHREEHITPVDKNTIGSSVGRDILSNQNNTTNAQIKPPTSTDHKIVDDVSQTVSKVKVDSPLSRAKKSAKQMNPSRRSPMIDKASSTLNRTTTDISGHVLEETAPKTMSELLAADVLDVKALRNLIARSG</sequence>
<proteinExistence type="predicted"/>
<organism evidence="2 3">
    <name type="scientific">Sphaeroforma arctica JP610</name>
    <dbReference type="NCBI Taxonomy" id="667725"/>
    <lineage>
        <taxon>Eukaryota</taxon>
        <taxon>Ichthyosporea</taxon>
        <taxon>Ichthyophonida</taxon>
        <taxon>Sphaeroforma</taxon>
    </lineage>
</organism>
<feature type="compositionally biased region" description="Polar residues" evidence="1">
    <location>
        <begin position="133"/>
        <end position="149"/>
    </location>
</feature>
<evidence type="ECO:0000256" key="1">
    <source>
        <dbReference type="SAM" id="MobiDB-lite"/>
    </source>
</evidence>
<accession>A0A0L0G763</accession>
<gene>
    <name evidence="2" type="ORF">SARC_03090</name>
</gene>
<dbReference type="AlphaFoldDB" id="A0A0L0G763"/>
<evidence type="ECO:0000313" key="2">
    <source>
        <dbReference type="EMBL" id="KNC84716.1"/>
    </source>
</evidence>
<keyword evidence="3" id="KW-1185">Reference proteome</keyword>
<feature type="non-terminal residue" evidence="2">
    <location>
        <position position="239"/>
    </location>
</feature>
<dbReference type="EMBL" id="KQ241746">
    <property type="protein sequence ID" value="KNC84716.1"/>
    <property type="molecule type" value="Genomic_DNA"/>
</dbReference>
<evidence type="ECO:0000313" key="3">
    <source>
        <dbReference type="Proteomes" id="UP000054560"/>
    </source>
</evidence>
<dbReference type="GeneID" id="25903594"/>
<reference evidence="2 3" key="1">
    <citation type="submission" date="2011-02" db="EMBL/GenBank/DDBJ databases">
        <title>The Genome Sequence of Sphaeroforma arctica JP610.</title>
        <authorList>
            <consortium name="The Broad Institute Genome Sequencing Platform"/>
            <person name="Russ C."/>
            <person name="Cuomo C."/>
            <person name="Young S.K."/>
            <person name="Zeng Q."/>
            <person name="Gargeya S."/>
            <person name="Alvarado L."/>
            <person name="Berlin A."/>
            <person name="Chapman S.B."/>
            <person name="Chen Z."/>
            <person name="Freedman E."/>
            <person name="Gellesch M."/>
            <person name="Goldberg J."/>
            <person name="Griggs A."/>
            <person name="Gujja S."/>
            <person name="Heilman E."/>
            <person name="Heiman D."/>
            <person name="Howarth C."/>
            <person name="Mehta T."/>
            <person name="Neiman D."/>
            <person name="Pearson M."/>
            <person name="Roberts A."/>
            <person name="Saif S."/>
            <person name="Shea T."/>
            <person name="Shenoy N."/>
            <person name="Sisk P."/>
            <person name="Stolte C."/>
            <person name="Sykes S."/>
            <person name="White J."/>
            <person name="Yandava C."/>
            <person name="Burger G."/>
            <person name="Gray M.W."/>
            <person name="Holland P.W.H."/>
            <person name="King N."/>
            <person name="Lang F.B.F."/>
            <person name="Roger A.J."/>
            <person name="Ruiz-Trillo I."/>
            <person name="Haas B."/>
            <person name="Nusbaum C."/>
            <person name="Birren B."/>
        </authorList>
    </citation>
    <scope>NUCLEOTIDE SEQUENCE [LARGE SCALE GENOMIC DNA]</scope>
    <source>
        <strain evidence="2 3">JP610</strain>
    </source>
</reference>
<protein>
    <submittedName>
        <fullName evidence="2">Uncharacterized protein</fullName>
    </submittedName>
</protein>
<dbReference type="Proteomes" id="UP000054560">
    <property type="component" value="Unassembled WGS sequence"/>
</dbReference>